<keyword evidence="3" id="KW-0808">Transferase</keyword>
<reference evidence="3 4" key="1">
    <citation type="submission" date="2016-09" db="EMBL/GenBank/DDBJ databases">
        <title>The draft genome of Dichanthelium oligosanthes: A C3 panicoid grass species.</title>
        <authorList>
            <person name="Studer A.J."/>
            <person name="Schnable J.C."/>
            <person name="Brutnell T.P."/>
        </authorList>
    </citation>
    <scope>NUCLEOTIDE SEQUENCE [LARGE SCALE GENOMIC DNA]</scope>
    <source>
        <strain evidence="4">cv. Kellogg 1175</strain>
        <tissue evidence="3">Leaf</tissue>
    </source>
</reference>
<dbReference type="Pfam" id="PF02458">
    <property type="entry name" value="Transferase"/>
    <property type="match status" value="1"/>
</dbReference>
<proteinExistence type="inferred from homology"/>
<protein>
    <submittedName>
        <fullName evidence="3">3'-N-debenzoyl-2'-deoxytaxol N-benzoyltransferase</fullName>
    </submittedName>
</protein>
<dbReference type="GO" id="GO:0016747">
    <property type="term" value="F:acyltransferase activity, transferring groups other than amino-acyl groups"/>
    <property type="evidence" value="ECO:0007669"/>
    <property type="project" value="UniProtKB-ARBA"/>
</dbReference>
<accession>A0A1E5VE12</accession>
<name>A0A1E5VE12_9POAL</name>
<dbReference type="OrthoDB" id="444127at2759"/>
<dbReference type="Gene3D" id="3.30.559.10">
    <property type="entry name" value="Chloramphenicol acetyltransferase-like domain"/>
    <property type="match status" value="2"/>
</dbReference>
<sequence length="431" mass="45532">MVVPSEMEPVTPKASETISLSSFDKRAGPFPVTLLLAYDRPIHEPVETIKISLSRALAHYQPIAGRLNDGGAAIVCTGEGVLFVGARASCALEELVDKDDAAPLKDLAIGYPSEPCRESDPLLLVQVTEFICGGFVIGVVWNHVIADGAGMAQFLQAVGELSRGVSPPSVLPARRWDDSLPGLPPSMATAQKPSSMVGGLLGMVRHDMTIPWSVVNDIKAAGFGSGGETCTAFEAIAAVLWRCRTRAALSGDDPNYPAPLYFPCNLRALVGAAAGYYGNCVVVQAVPATSGEVANSTIGELVRRIRLAKEKVPDLLRPSSDVKSNDDGEPASNSSSGDRGEADGRPAQNRNWMYNVLTLLSWRNLGFEAANFGSGGASRVMWHGEPMVPSFVACPPRKGRGDDGVSVSSMCVKPEHADAFLGELAKLTASN</sequence>
<comment type="similarity">
    <text evidence="1">Belongs to the plant acyltransferase family.</text>
</comment>
<dbReference type="AlphaFoldDB" id="A0A1E5VE12"/>
<dbReference type="Proteomes" id="UP000095767">
    <property type="component" value="Unassembled WGS sequence"/>
</dbReference>
<evidence type="ECO:0000313" key="4">
    <source>
        <dbReference type="Proteomes" id="UP000095767"/>
    </source>
</evidence>
<dbReference type="InterPro" id="IPR050898">
    <property type="entry name" value="Plant_acyltransferase"/>
</dbReference>
<dbReference type="PANTHER" id="PTHR31147:SF55">
    <property type="entry name" value="HXXXD-TYPE ACYL-TRANSFERASE FAMILY PROTEIN"/>
    <property type="match status" value="1"/>
</dbReference>
<dbReference type="EMBL" id="LWDX02042741">
    <property type="protein sequence ID" value="OEL23370.1"/>
    <property type="molecule type" value="Genomic_DNA"/>
</dbReference>
<organism evidence="3 4">
    <name type="scientific">Dichanthelium oligosanthes</name>
    <dbReference type="NCBI Taxonomy" id="888268"/>
    <lineage>
        <taxon>Eukaryota</taxon>
        <taxon>Viridiplantae</taxon>
        <taxon>Streptophyta</taxon>
        <taxon>Embryophyta</taxon>
        <taxon>Tracheophyta</taxon>
        <taxon>Spermatophyta</taxon>
        <taxon>Magnoliopsida</taxon>
        <taxon>Liliopsida</taxon>
        <taxon>Poales</taxon>
        <taxon>Poaceae</taxon>
        <taxon>PACMAD clade</taxon>
        <taxon>Panicoideae</taxon>
        <taxon>Panicodae</taxon>
        <taxon>Paniceae</taxon>
        <taxon>Dichantheliinae</taxon>
        <taxon>Dichanthelium</taxon>
    </lineage>
</organism>
<keyword evidence="4" id="KW-1185">Reference proteome</keyword>
<evidence type="ECO:0000313" key="3">
    <source>
        <dbReference type="EMBL" id="OEL23370.1"/>
    </source>
</evidence>
<evidence type="ECO:0000256" key="2">
    <source>
        <dbReference type="SAM" id="MobiDB-lite"/>
    </source>
</evidence>
<gene>
    <name evidence="3" type="ORF">BAE44_0015612</name>
</gene>
<feature type="region of interest" description="Disordered" evidence="2">
    <location>
        <begin position="316"/>
        <end position="347"/>
    </location>
</feature>
<dbReference type="PANTHER" id="PTHR31147">
    <property type="entry name" value="ACYL TRANSFERASE 4"/>
    <property type="match status" value="1"/>
</dbReference>
<evidence type="ECO:0000256" key="1">
    <source>
        <dbReference type="ARBA" id="ARBA00009861"/>
    </source>
</evidence>
<dbReference type="InterPro" id="IPR023213">
    <property type="entry name" value="CAT-like_dom_sf"/>
</dbReference>
<comment type="caution">
    <text evidence="3">The sequence shown here is derived from an EMBL/GenBank/DDBJ whole genome shotgun (WGS) entry which is preliminary data.</text>
</comment>